<feature type="compositionally biased region" description="Polar residues" evidence="1">
    <location>
        <begin position="93"/>
        <end position="102"/>
    </location>
</feature>
<accession>A0A9W7CCN1</accession>
<feature type="signal peptide" evidence="2">
    <location>
        <begin position="1"/>
        <end position="19"/>
    </location>
</feature>
<dbReference type="AlphaFoldDB" id="A0A9W7CCN1"/>
<name>A0A9W7CCN1_9STRA</name>
<organism evidence="3 4">
    <name type="scientific">Triparma laevis f. longispina</name>
    <dbReference type="NCBI Taxonomy" id="1714387"/>
    <lineage>
        <taxon>Eukaryota</taxon>
        <taxon>Sar</taxon>
        <taxon>Stramenopiles</taxon>
        <taxon>Ochrophyta</taxon>
        <taxon>Bolidophyceae</taxon>
        <taxon>Parmales</taxon>
        <taxon>Triparmaceae</taxon>
        <taxon>Triparma</taxon>
    </lineage>
</organism>
<feature type="compositionally biased region" description="Basic and acidic residues" evidence="1">
    <location>
        <begin position="59"/>
        <end position="71"/>
    </location>
</feature>
<comment type="caution">
    <text evidence="3">The sequence shown here is derived from an EMBL/GenBank/DDBJ whole genome shotgun (WGS) entry which is preliminary data.</text>
</comment>
<keyword evidence="2" id="KW-0732">Signal</keyword>
<evidence type="ECO:0000313" key="4">
    <source>
        <dbReference type="Proteomes" id="UP001165122"/>
    </source>
</evidence>
<feature type="chain" id="PRO_5040737774" evidence="2">
    <location>
        <begin position="20"/>
        <end position="122"/>
    </location>
</feature>
<evidence type="ECO:0000256" key="1">
    <source>
        <dbReference type="SAM" id="MobiDB-lite"/>
    </source>
</evidence>
<dbReference type="Proteomes" id="UP001165122">
    <property type="component" value="Unassembled WGS sequence"/>
</dbReference>
<keyword evidence="4" id="KW-1185">Reference proteome</keyword>
<protein>
    <submittedName>
        <fullName evidence="3">Uncharacterized protein</fullName>
    </submittedName>
</protein>
<sequence>MTLLPSLLYMIMEILVWRAKRRWATVAVEDVNTQGESDENDDDCDADENDGADEENPVEEVKSPVHRHQTDNDDDDNDDDSDDDDKKVVVSVENPSMIKNPSSRPPVPVSTIIRKLEAQRPQ</sequence>
<feature type="compositionally biased region" description="Acidic residues" evidence="1">
    <location>
        <begin position="72"/>
        <end position="83"/>
    </location>
</feature>
<feature type="compositionally biased region" description="Acidic residues" evidence="1">
    <location>
        <begin position="36"/>
        <end position="58"/>
    </location>
</feature>
<evidence type="ECO:0000256" key="2">
    <source>
        <dbReference type="SAM" id="SignalP"/>
    </source>
</evidence>
<dbReference type="EMBL" id="BRXW01000061">
    <property type="protein sequence ID" value="GMI03741.1"/>
    <property type="molecule type" value="Genomic_DNA"/>
</dbReference>
<reference evidence="4" key="1">
    <citation type="journal article" date="2023" name="Commun. Biol.">
        <title>Genome analysis of Parmales, the sister group of diatoms, reveals the evolutionary specialization of diatoms from phago-mixotrophs to photoautotrophs.</title>
        <authorList>
            <person name="Ban H."/>
            <person name="Sato S."/>
            <person name="Yoshikawa S."/>
            <person name="Yamada K."/>
            <person name="Nakamura Y."/>
            <person name="Ichinomiya M."/>
            <person name="Sato N."/>
            <person name="Blanc-Mathieu R."/>
            <person name="Endo H."/>
            <person name="Kuwata A."/>
            <person name="Ogata H."/>
        </authorList>
    </citation>
    <scope>NUCLEOTIDE SEQUENCE [LARGE SCALE GENOMIC DNA]</scope>
    <source>
        <strain evidence="4">NIES 3700</strain>
    </source>
</reference>
<dbReference type="OrthoDB" id="10555944at2759"/>
<proteinExistence type="predicted"/>
<evidence type="ECO:0000313" key="3">
    <source>
        <dbReference type="EMBL" id="GMI03741.1"/>
    </source>
</evidence>
<gene>
    <name evidence="3" type="ORF">TrLO_g1600</name>
</gene>
<feature type="region of interest" description="Disordered" evidence="1">
    <location>
        <begin position="30"/>
        <end position="122"/>
    </location>
</feature>